<feature type="compositionally biased region" description="Basic and acidic residues" evidence="2">
    <location>
        <begin position="1254"/>
        <end position="1267"/>
    </location>
</feature>
<dbReference type="PROSITE" id="PS51192">
    <property type="entry name" value="HELICASE_ATP_BIND_1"/>
    <property type="match status" value="1"/>
</dbReference>
<reference evidence="3 4" key="1">
    <citation type="journal article" date="2007" name="Science">
        <title>Genomic minimalism in the early diverging intestinal parasite Giardia lamblia.</title>
        <authorList>
            <person name="Morrison H.G."/>
            <person name="McArthur A.G."/>
            <person name="Gillin F.D."/>
            <person name="Aley S.B."/>
            <person name="Adam R.D."/>
            <person name="Olsen G.J."/>
            <person name="Best A.A."/>
            <person name="Cande W.Z."/>
            <person name="Chen F."/>
            <person name="Cipriano M.J."/>
            <person name="Davids B.J."/>
            <person name="Dawson S.C."/>
            <person name="Elmendorf H.G."/>
            <person name="Hehl A.B."/>
            <person name="Holder M.E."/>
            <person name="Huse S.M."/>
            <person name="Kim U.U."/>
            <person name="Lasek-Nesselquist E."/>
            <person name="Manning G."/>
            <person name="Nigam A."/>
            <person name="Nixon J.E."/>
            <person name="Palm D."/>
            <person name="Passamaneck N.E."/>
            <person name="Prabhu A."/>
            <person name="Reich C.I."/>
            <person name="Reiner D.S."/>
            <person name="Samuelson J."/>
            <person name="Svard S.G."/>
            <person name="Sogin M.L."/>
        </authorList>
    </citation>
    <scope>NUCLEOTIDE SEQUENCE [LARGE SCALE GENOMIC DNA]</scope>
    <source>
        <strain evidence="3 4">WB C6</strain>
    </source>
</reference>
<dbReference type="OMA" id="INQICTH"/>
<dbReference type="SUPFAM" id="SSF46689">
    <property type="entry name" value="Homeodomain-like"/>
    <property type="match status" value="1"/>
</dbReference>
<dbReference type="Gene3D" id="1.10.10.60">
    <property type="entry name" value="Homeodomain-like"/>
    <property type="match status" value="1"/>
</dbReference>
<feature type="region of interest" description="Disordered" evidence="2">
    <location>
        <begin position="34"/>
        <end position="76"/>
    </location>
</feature>
<dbReference type="InterPro" id="IPR015195">
    <property type="entry name" value="SLIDE"/>
</dbReference>
<gene>
    <name evidence="3" type="ORF">GL50803_008228</name>
</gene>
<dbReference type="STRING" id="184922.A8B6Q2"/>
<dbReference type="GO" id="GO:0000785">
    <property type="term" value="C:chromatin"/>
    <property type="evidence" value="ECO:0000318"/>
    <property type="project" value="GO_Central"/>
</dbReference>
<dbReference type="InterPro" id="IPR027417">
    <property type="entry name" value="P-loop_NTPase"/>
</dbReference>
<feature type="compositionally biased region" description="Basic and acidic residues" evidence="2">
    <location>
        <begin position="42"/>
        <end position="52"/>
    </location>
</feature>
<name>A8B6Q2_GIAIC</name>
<dbReference type="CDD" id="cd18793">
    <property type="entry name" value="SF2_C_SNF"/>
    <property type="match status" value="1"/>
</dbReference>
<dbReference type="PANTHER" id="PTHR10799">
    <property type="entry name" value="SNF2/RAD54 HELICASE FAMILY"/>
    <property type="match status" value="1"/>
</dbReference>
<keyword evidence="1" id="KW-0378">Hydrolase</keyword>
<dbReference type="SUPFAM" id="SSF52540">
    <property type="entry name" value="P-loop containing nucleoside triphosphate hydrolases"/>
    <property type="match status" value="2"/>
</dbReference>
<dbReference type="InterPro" id="IPR014001">
    <property type="entry name" value="Helicase_ATP-bd"/>
</dbReference>
<feature type="region of interest" description="Disordered" evidence="2">
    <location>
        <begin position="1234"/>
        <end position="1276"/>
    </location>
</feature>
<dbReference type="RefSeq" id="XP_001709031.1">
    <property type="nucleotide sequence ID" value="XM_001708979.1"/>
</dbReference>
<accession>A8B6Q2</accession>
<dbReference type="Proteomes" id="UP000001548">
    <property type="component" value="Unassembled WGS sequence"/>
</dbReference>
<dbReference type="GO" id="GO:0005634">
    <property type="term" value="C:nucleus"/>
    <property type="evidence" value="ECO:0000318"/>
    <property type="project" value="GO_Central"/>
</dbReference>
<dbReference type="GO" id="GO:0140750">
    <property type="term" value="F:nucleosome array spacer activity"/>
    <property type="evidence" value="ECO:0000318"/>
    <property type="project" value="GO_Central"/>
</dbReference>
<evidence type="ECO:0000313" key="3">
    <source>
        <dbReference type="EMBL" id="KAE8301879.1"/>
    </source>
</evidence>
<dbReference type="HOGENOM" id="CLU_000315_0_0_1"/>
<feature type="compositionally biased region" description="Acidic residues" evidence="2">
    <location>
        <begin position="53"/>
        <end position="64"/>
    </location>
</feature>
<keyword evidence="4" id="KW-1185">Reference proteome</keyword>
<comment type="caution">
    <text evidence="3">The sequence shown here is derived from an EMBL/GenBank/DDBJ whole genome shotgun (WGS) entry which is preliminary data.</text>
</comment>
<dbReference type="GO" id="GO:0005524">
    <property type="term" value="F:ATP binding"/>
    <property type="evidence" value="ECO:0007669"/>
    <property type="project" value="InterPro"/>
</dbReference>
<dbReference type="Pfam" id="PF09111">
    <property type="entry name" value="SLIDE"/>
    <property type="match status" value="1"/>
</dbReference>
<dbReference type="InterPro" id="IPR009057">
    <property type="entry name" value="Homeodomain-like_sf"/>
</dbReference>
<dbReference type="SMART" id="SM00487">
    <property type="entry name" value="DEXDc"/>
    <property type="match status" value="1"/>
</dbReference>
<dbReference type="InterPro" id="IPR001650">
    <property type="entry name" value="Helicase_C-like"/>
</dbReference>
<dbReference type="GO" id="GO:0003682">
    <property type="term" value="F:chromatin binding"/>
    <property type="evidence" value="ECO:0000318"/>
    <property type="project" value="GO_Central"/>
</dbReference>
<dbReference type="VEuPathDB" id="GiardiaDB:GL50803_8228"/>
<dbReference type="GO" id="GO:0016787">
    <property type="term" value="F:hydrolase activity"/>
    <property type="evidence" value="ECO:0007669"/>
    <property type="project" value="UniProtKB-KW"/>
</dbReference>
<dbReference type="InterPro" id="IPR038718">
    <property type="entry name" value="SNF2-like_sf"/>
</dbReference>
<dbReference type="Gene3D" id="3.40.50.10810">
    <property type="entry name" value="Tandem AAA-ATPase domain"/>
    <property type="match status" value="1"/>
</dbReference>
<dbReference type="KEGG" id="gla:GL50803_008228"/>
<dbReference type="GeneID" id="5701949"/>
<protein>
    <submittedName>
        <fullName evidence="3">DNA-dependent ATPase</fullName>
    </submittedName>
</protein>
<dbReference type="Pfam" id="PF00176">
    <property type="entry name" value="SNF2-rel_dom"/>
    <property type="match status" value="1"/>
</dbReference>
<dbReference type="AlphaFoldDB" id="A8B6Q2"/>
<proteinExistence type="predicted"/>
<dbReference type="Gene3D" id="3.40.50.300">
    <property type="entry name" value="P-loop containing nucleotide triphosphate hydrolases"/>
    <property type="match status" value="1"/>
</dbReference>
<evidence type="ECO:0000313" key="4">
    <source>
        <dbReference type="Proteomes" id="UP000001548"/>
    </source>
</evidence>
<dbReference type="FunFam" id="3.40.50.300:FF:002464">
    <property type="entry name" value="Putative SNF2 family helicase"/>
    <property type="match status" value="1"/>
</dbReference>
<dbReference type="PROSITE" id="PS51194">
    <property type="entry name" value="HELICASE_CTER"/>
    <property type="match status" value="1"/>
</dbReference>
<dbReference type="InterPro" id="IPR000330">
    <property type="entry name" value="SNF2_N"/>
</dbReference>
<dbReference type="EMBL" id="AACB03000005">
    <property type="protein sequence ID" value="KAE8301879.1"/>
    <property type="molecule type" value="Genomic_DNA"/>
</dbReference>
<organism evidence="3 4">
    <name type="scientific">Giardia intestinalis (strain ATCC 50803 / WB clone C6)</name>
    <name type="common">Giardia lamblia</name>
    <dbReference type="NCBI Taxonomy" id="184922"/>
    <lineage>
        <taxon>Eukaryota</taxon>
        <taxon>Metamonada</taxon>
        <taxon>Diplomonadida</taxon>
        <taxon>Hexamitidae</taxon>
        <taxon>Giardiinae</taxon>
        <taxon>Giardia</taxon>
    </lineage>
</organism>
<dbReference type="InterPro" id="IPR049730">
    <property type="entry name" value="SNF2/RAD54-like_C"/>
</dbReference>
<sequence>MDLSTFKGLSLPKKLSLVFQRDILPENIKEDDMKNVPSMVEISKRNRERVQDDASDELAEEASDDSAPGSSLSTKNAFAGPRHEVEVLGQPHCLSGGLLKSYQLESLQWLVSINQICTHFRAQFVSLPDDLTSLIPVGATHRRTTHYAEINAAQIGAILGDEMGLGKTIQTISLLAFSHETLKVKIPHLVIVPKSTLPQWEAEFAKWIPSFQVLTVIGDKFQREEIIKTKLINVETRPHVCLTTYDVVRLEFKELSRILWYYMILDEGHKLKDNMSQISHVLRGFTTLHKVILSGTPLQNNLHELWALLNFISPLIFNVPEDFVGLVRGELPDGSAMEPSLRGEQIGEESVTLEVNEELSEITEIATDTTTDTTNTQPVSSVLTTDESVAAKMHDVLKLFILRREKKDVESLPAKREYLINCGMTSLQRSLYKSLLAKDLGCLDKVLRSKSSTSSIGKTSLINIVMQLRKCADHPYLFNGVEPQPFKEGDHIVNVSGKMVVLDKLITRIKAINEKVLVFCQMTSMLNIIEDYLRYREYLYCRIDGSTDLETRAKYMQMFNTPTNPAFVFLLSTRAGCLGLNLTAANHVIIYQQDFNPQADLQAVARAYRLLQTKEVFVYRLLAENTVDTRIYERAQLKLGLDNLIIQTGNFANNPHIDKLLGDADLKSKTMTRNQLLDMIAVSSENLFTESQKNTEDAEEAHNYDIPEIQINDSKLDELLNTALRRKDDVSGQLNQKIKSANEIISKLASDGKLEHINTDELYQFEGMSYTKSNLKKITDFLHRERTEKEEAERLKRIAAISLIADVAEKGSGRAAKDKRQYPTMRKLKLAADVYKADIQLLPPRYYELLGKIANEISSQIEPTMNANKELEYADFARERGYVRPELPGLNQEELTEFYSFLGDGCPYLADGKEISRREFNLLLTALCDYDVELYADITGVRRVSYDKSEKLLHGGPKGPGVPPGTENSAQKALRMAVTAVAAQTRGLSASPGVRIPLVLDGAEGKLVHINRTENLLPDVIEQVGSDGKIRRIRQTLGPGLSENDRIRVIAEIPNDCPVIIDSEYCIEISGRENLDIVFLAFAEKLRTGRESALRFSKAEVVNYCNALLQNINCLDEADRIKARIDRTRKKRRAYFKRVLLLRRWIDSYTNPLYQLPVPIVVNQKRFYSDLEDRFILVMLDLFGYGCWHEIVMQIRLSPLFAFDWWFKTRTEDEIAHRAERLVRYLEQDFKQVSDDEDEYSDLPFVQQKRRGPRPKDGSDYEPDDAKPATARKRKQ</sequence>
<evidence type="ECO:0000256" key="1">
    <source>
        <dbReference type="ARBA" id="ARBA00022801"/>
    </source>
</evidence>
<dbReference type="GO" id="GO:0003677">
    <property type="term" value="F:DNA binding"/>
    <property type="evidence" value="ECO:0000318"/>
    <property type="project" value="GO_Central"/>
</dbReference>
<dbReference type="Pfam" id="PF00271">
    <property type="entry name" value="Helicase_C"/>
    <property type="match status" value="1"/>
</dbReference>
<dbReference type="GO" id="GO:0031507">
    <property type="term" value="P:heterochromatin formation"/>
    <property type="evidence" value="ECO:0000318"/>
    <property type="project" value="GO_Central"/>
</dbReference>
<dbReference type="GO" id="GO:0045944">
    <property type="term" value="P:positive regulation of transcription by RNA polymerase II"/>
    <property type="evidence" value="ECO:0000318"/>
    <property type="project" value="GO_Central"/>
</dbReference>
<evidence type="ECO:0000256" key="2">
    <source>
        <dbReference type="SAM" id="MobiDB-lite"/>
    </source>
</evidence>
<dbReference type="SMART" id="SM00490">
    <property type="entry name" value="HELICc"/>
    <property type="match status" value="1"/>
</dbReference>